<organism evidence="1 2">
    <name type="scientific">Halomonas cibimaris</name>
    <dbReference type="NCBI Taxonomy" id="657012"/>
    <lineage>
        <taxon>Bacteria</taxon>
        <taxon>Pseudomonadati</taxon>
        <taxon>Pseudomonadota</taxon>
        <taxon>Gammaproteobacteria</taxon>
        <taxon>Oceanospirillales</taxon>
        <taxon>Halomonadaceae</taxon>
        <taxon>Halomonas</taxon>
    </lineage>
</organism>
<name>A0ABP7LG52_9GAMM</name>
<dbReference type="EMBL" id="BAAAZT010000026">
    <property type="protein sequence ID" value="GAA3898904.1"/>
    <property type="molecule type" value="Genomic_DNA"/>
</dbReference>
<evidence type="ECO:0000313" key="2">
    <source>
        <dbReference type="Proteomes" id="UP001500133"/>
    </source>
</evidence>
<comment type="caution">
    <text evidence="1">The sequence shown here is derived from an EMBL/GenBank/DDBJ whole genome shotgun (WGS) entry which is preliminary data.</text>
</comment>
<reference evidence="2" key="1">
    <citation type="journal article" date="2019" name="Int. J. Syst. Evol. Microbiol.">
        <title>The Global Catalogue of Microorganisms (GCM) 10K type strain sequencing project: providing services to taxonomists for standard genome sequencing and annotation.</title>
        <authorList>
            <consortium name="The Broad Institute Genomics Platform"/>
            <consortium name="The Broad Institute Genome Sequencing Center for Infectious Disease"/>
            <person name="Wu L."/>
            <person name="Ma J."/>
        </authorList>
    </citation>
    <scope>NUCLEOTIDE SEQUENCE [LARGE SCALE GENOMIC DNA]</scope>
    <source>
        <strain evidence="2">JCM 16914</strain>
    </source>
</reference>
<evidence type="ECO:0000313" key="1">
    <source>
        <dbReference type="EMBL" id="GAA3898904.1"/>
    </source>
</evidence>
<proteinExistence type="predicted"/>
<sequence length="124" mass="13287">MFRYAWGVKVIAARSYCHHQIVVVKFSGLTIDAAQVQDLAAAVQPGHGGLDITVAAADRMLKIADRIQLIIEGAGSDLMEPGFPVMVGGRLYQDHFMVPTALQLTAQSGDQLKTGGPAADNYDF</sequence>
<keyword evidence="2" id="KW-1185">Reference proteome</keyword>
<dbReference type="Proteomes" id="UP001500133">
    <property type="component" value="Unassembled WGS sequence"/>
</dbReference>
<protein>
    <submittedName>
        <fullName evidence="1">Uncharacterized protein</fullName>
    </submittedName>
</protein>
<gene>
    <name evidence="1" type="ORF">GCM10022228_06860</name>
</gene>
<accession>A0ABP7LG52</accession>